<dbReference type="HOGENOM" id="CLU_003291_4_0_11"/>
<dbReference type="GO" id="GO:0008860">
    <property type="term" value="F:ferredoxin-NAD+ reductase activity"/>
    <property type="evidence" value="ECO:0007669"/>
    <property type="project" value="UniProtKB-EC"/>
</dbReference>
<dbReference type="RefSeq" id="WP_015102850.1">
    <property type="nucleotide sequence ID" value="NC_019673.1"/>
</dbReference>
<dbReference type="EC" id="1.18.1.3" evidence="7"/>
<dbReference type="KEGG" id="sesp:BN6_54790"/>
<dbReference type="BioCyc" id="SESP1179773:BN6_RS26480-MONOMER"/>
<dbReference type="PATRIC" id="fig|1179773.3.peg.5524"/>
<protein>
    <submittedName>
        <fullName evidence="7">Ferredoxin reductase</fullName>
        <ecNumber evidence="7">1.18.1.3</ecNumber>
    </submittedName>
</protein>
<dbReference type="PANTHER" id="PTHR43557:SF2">
    <property type="entry name" value="RIESKE DOMAIN-CONTAINING PROTEIN-RELATED"/>
    <property type="match status" value="1"/>
</dbReference>
<dbReference type="Pfam" id="PF07992">
    <property type="entry name" value="Pyr_redox_2"/>
    <property type="match status" value="1"/>
</dbReference>
<accession>K0K7V8</accession>
<reference evidence="7 8" key="1">
    <citation type="journal article" date="2012" name="BMC Genomics">
        <title>Complete genome sequence of Saccharothrix espanaensis DSM 44229T and comparison to the other completely sequenced Pseudonocardiaceae.</title>
        <authorList>
            <person name="Strobel T."/>
            <person name="Al-Dilaimi A."/>
            <person name="Blom J."/>
            <person name="Gessner A."/>
            <person name="Kalinowski J."/>
            <person name="Luzhetska M."/>
            <person name="Puhler A."/>
            <person name="Szczepanowski R."/>
            <person name="Bechthold A."/>
            <person name="Ruckert C."/>
        </authorList>
    </citation>
    <scope>NUCLEOTIDE SEQUENCE [LARGE SCALE GENOMIC DNA]</scope>
    <source>
        <strain evidence="8">ATCC 51144 / DSM 44229 / JCM 9112 / NBRC 15066 / NRRL 15764</strain>
    </source>
</reference>
<dbReference type="InterPro" id="IPR050446">
    <property type="entry name" value="FAD-oxidoreductase/Apoptosis"/>
</dbReference>
<dbReference type="Pfam" id="PF14759">
    <property type="entry name" value="Reductase_C"/>
    <property type="match status" value="1"/>
</dbReference>
<dbReference type="InterPro" id="IPR028202">
    <property type="entry name" value="Reductase_C"/>
</dbReference>
<evidence type="ECO:0000256" key="1">
    <source>
        <dbReference type="ARBA" id="ARBA00001974"/>
    </source>
</evidence>
<organism evidence="7 8">
    <name type="scientific">Saccharothrix espanaensis (strain ATCC 51144 / DSM 44229 / JCM 9112 / NBRC 15066 / NRRL 15764)</name>
    <dbReference type="NCBI Taxonomy" id="1179773"/>
    <lineage>
        <taxon>Bacteria</taxon>
        <taxon>Bacillati</taxon>
        <taxon>Actinomycetota</taxon>
        <taxon>Actinomycetes</taxon>
        <taxon>Pseudonocardiales</taxon>
        <taxon>Pseudonocardiaceae</taxon>
        <taxon>Saccharothrix</taxon>
    </lineage>
</organism>
<sequence>MSTPPSLVVVGASLAGLRAVEAARGSGFDGAITLVGDEPHLPYNRPPLSKEFLATGVGPDYFRTETSLRDDLGVDLRLGAPATALDTGARVVVAGGAEIRYTAAVLATGAAARALPGTAGLSCVHSLRGIDDARGLHAKLVPGARAVVVGAGFVGAEVAVTARRRGVEVTVVEAAPVPLVRAVGPEMGAALAGLLAGLGVPLLCGTGVESVTQRGNTATVRLADGRALVADVVVVGIGAAPATGWLAGSGVELGDGVLCEPDLATTAAAVYAAGDVARWHNPVFGTTMRLEHWTTAAEQGATAGRNAVSPGTARPCATVPYFWSDWGGHRIRFAGIPDADEVAVVQGDPAADSFVALYRRGDRLTGALGLNRNRAVVRLRAAIARGVTWSDAVTSVHRD</sequence>
<evidence type="ECO:0000256" key="2">
    <source>
        <dbReference type="ARBA" id="ARBA00022630"/>
    </source>
</evidence>
<dbReference type="EMBL" id="HE804045">
    <property type="protein sequence ID" value="CCH32738.1"/>
    <property type="molecule type" value="Genomic_DNA"/>
</dbReference>
<dbReference type="GO" id="GO:0005737">
    <property type="term" value="C:cytoplasm"/>
    <property type="evidence" value="ECO:0007669"/>
    <property type="project" value="TreeGrafter"/>
</dbReference>
<dbReference type="PRINTS" id="PR00411">
    <property type="entry name" value="PNDRDTASEI"/>
</dbReference>
<dbReference type="STRING" id="1179773.BN6_54790"/>
<dbReference type="SUPFAM" id="SSF51905">
    <property type="entry name" value="FAD/NAD(P)-binding domain"/>
    <property type="match status" value="2"/>
</dbReference>
<dbReference type="InterPro" id="IPR016156">
    <property type="entry name" value="FAD/NAD-linked_Rdtase_dimer_sf"/>
</dbReference>
<keyword evidence="3" id="KW-0274">FAD</keyword>
<gene>
    <name evidence="7" type="ordered locus">BN6_54790</name>
</gene>
<dbReference type="InterPro" id="IPR023753">
    <property type="entry name" value="FAD/NAD-binding_dom"/>
</dbReference>
<dbReference type="Proteomes" id="UP000006281">
    <property type="component" value="Chromosome"/>
</dbReference>
<feature type="domain" description="Reductase C-terminal" evidence="6">
    <location>
        <begin position="321"/>
        <end position="391"/>
    </location>
</feature>
<evidence type="ECO:0000313" key="7">
    <source>
        <dbReference type="EMBL" id="CCH32738.1"/>
    </source>
</evidence>
<dbReference type="Gene3D" id="3.50.50.60">
    <property type="entry name" value="FAD/NAD(P)-binding domain"/>
    <property type="match status" value="2"/>
</dbReference>
<evidence type="ECO:0000256" key="4">
    <source>
        <dbReference type="ARBA" id="ARBA00023002"/>
    </source>
</evidence>
<dbReference type="AlphaFoldDB" id="K0K7V8"/>
<dbReference type="InterPro" id="IPR036188">
    <property type="entry name" value="FAD/NAD-bd_sf"/>
</dbReference>
<dbReference type="OrthoDB" id="4475657at2"/>
<evidence type="ECO:0000313" key="8">
    <source>
        <dbReference type="Proteomes" id="UP000006281"/>
    </source>
</evidence>
<keyword evidence="2" id="KW-0285">Flavoprotein</keyword>
<dbReference type="PANTHER" id="PTHR43557">
    <property type="entry name" value="APOPTOSIS-INDUCING FACTOR 1"/>
    <property type="match status" value="1"/>
</dbReference>
<keyword evidence="4 7" id="KW-0560">Oxidoreductase</keyword>
<keyword evidence="8" id="KW-1185">Reference proteome</keyword>
<evidence type="ECO:0000259" key="5">
    <source>
        <dbReference type="Pfam" id="PF07992"/>
    </source>
</evidence>
<evidence type="ECO:0000259" key="6">
    <source>
        <dbReference type="Pfam" id="PF14759"/>
    </source>
</evidence>
<dbReference type="GO" id="GO:0016651">
    <property type="term" value="F:oxidoreductase activity, acting on NAD(P)H"/>
    <property type="evidence" value="ECO:0007669"/>
    <property type="project" value="TreeGrafter"/>
</dbReference>
<proteinExistence type="predicted"/>
<feature type="domain" description="FAD/NAD(P)-binding" evidence="5">
    <location>
        <begin position="6"/>
        <end position="300"/>
    </location>
</feature>
<name>K0K7V8_SACES</name>
<dbReference type="SUPFAM" id="SSF55424">
    <property type="entry name" value="FAD/NAD-linked reductases, dimerisation (C-terminal) domain"/>
    <property type="match status" value="1"/>
</dbReference>
<dbReference type="Gene3D" id="3.30.390.30">
    <property type="match status" value="1"/>
</dbReference>
<evidence type="ECO:0000256" key="3">
    <source>
        <dbReference type="ARBA" id="ARBA00022827"/>
    </source>
</evidence>
<dbReference type="eggNOG" id="COG0446">
    <property type="taxonomic scope" value="Bacteria"/>
</dbReference>
<dbReference type="PRINTS" id="PR00368">
    <property type="entry name" value="FADPNR"/>
</dbReference>
<comment type="cofactor">
    <cofactor evidence="1">
        <name>FAD</name>
        <dbReference type="ChEBI" id="CHEBI:57692"/>
    </cofactor>
</comment>